<dbReference type="Gene3D" id="2.60.40.10">
    <property type="entry name" value="Immunoglobulins"/>
    <property type="match status" value="1"/>
</dbReference>
<dbReference type="EMBL" id="JACHJW010000001">
    <property type="protein sequence ID" value="MBB4960068.1"/>
    <property type="molecule type" value="Genomic_DNA"/>
</dbReference>
<evidence type="ECO:0000256" key="6">
    <source>
        <dbReference type="PROSITE-ProRule" id="PRU01240"/>
    </source>
</evidence>
<dbReference type="Gene3D" id="3.40.50.200">
    <property type="entry name" value="Peptidase S8/S53 domain"/>
    <property type="match status" value="1"/>
</dbReference>
<dbReference type="InterPro" id="IPR015500">
    <property type="entry name" value="Peptidase_S8_subtilisin-rel"/>
</dbReference>
<dbReference type="PANTHER" id="PTHR43806">
    <property type="entry name" value="PEPTIDASE S8"/>
    <property type="match status" value="1"/>
</dbReference>
<evidence type="ECO:0000256" key="2">
    <source>
        <dbReference type="ARBA" id="ARBA00022670"/>
    </source>
</evidence>
<accession>A0A7W7SSC7</accession>
<dbReference type="PROSITE" id="PS51892">
    <property type="entry name" value="SUBTILASE"/>
    <property type="match status" value="1"/>
</dbReference>
<feature type="domain" description="Peptidase S8/S53" evidence="9">
    <location>
        <begin position="221"/>
        <end position="484"/>
    </location>
</feature>
<dbReference type="InterPro" id="IPR017297">
    <property type="entry name" value="Peptidase_S8A_DPH-A"/>
</dbReference>
<dbReference type="AlphaFoldDB" id="A0A7W7SSC7"/>
<name>A0A7W7SSC7_9ACTN</name>
<dbReference type="InterPro" id="IPR014756">
    <property type="entry name" value="Ig_E-set"/>
</dbReference>
<comment type="similarity">
    <text evidence="1 6 7">Belongs to the peptidase S8 family.</text>
</comment>
<feature type="active site" description="Charge relay system" evidence="5 6">
    <location>
        <position position="262"/>
    </location>
</feature>
<dbReference type="PROSITE" id="PS00138">
    <property type="entry name" value="SUBTILASE_SER"/>
    <property type="match status" value="1"/>
</dbReference>
<gene>
    <name evidence="10" type="ORF">FHR38_003801</name>
</gene>
<evidence type="ECO:0000256" key="4">
    <source>
        <dbReference type="ARBA" id="ARBA00022825"/>
    </source>
</evidence>
<evidence type="ECO:0000256" key="5">
    <source>
        <dbReference type="PIRSR" id="PIRSR615500-1"/>
    </source>
</evidence>
<feature type="active site" description="Charge relay system" evidence="5 6">
    <location>
        <position position="437"/>
    </location>
</feature>
<reference evidence="10 11" key="1">
    <citation type="submission" date="2020-08" db="EMBL/GenBank/DDBJ databases">
        <title>Sequencing the genomes of 1000 actinobacteria strains.</title>
        <authorList>
            <person name="Klenk H.-P."/>
        </authorList>
    </citation>
    <scope>NUCLEOTIDE SEQUENCE [LARGE SCALE GENOMIC DNA]</scope>
    <source>
        <strain evidence="10 11">DSM 45886</strain>
    </source>
</reference>
<protein>
    <submittedName>
        <fullName evidence="10">Subtilisin family serine protease</fullName>
    </submittedName>
</protein>
<dbReference type="PIRSF" id="PIRSF037854">
    <property type="entry name" value="Dihydropyridine_esterase"/>
    <property type="match status" value="1"/>
</dbReference>
<keyword evidence="3 6" id="KW-0378">Hydrolase</keyword>
<dbReference type="InterPro" id="IPR023827">
    <property type="entry name" value="Peptidase_S8_Asp-AS"/>
</dbReference>
<feature type="region of interest" description="Disordered" evidence="8">
    <location>
        <begin position="18"/>
        <end position="42"/>
    </location>
</feature>
<evidence type="ECO:0000256" key="7">
    <source>
        <dbReference type="RuleBase" id="RU003355"/>
    </source>
</evidence>
<keyword evidence="4 6" id="KW-0720">Serine protease</keyword>
<proteinExistence type="inferred from homology"/>
<dbReference type="SUPFAM" id="SSF81296">
    <property type="entry name" value="E set domains"/>
    <property type="match status" value="1"/>
</dbReference>
<evidence type="ECO:0000256" key="3">
    <source>
        <dbReference type="ARBA" id="ARBA00022801"/>
    </source>
</evidence>
<dbReference type="SUPFAM" id="SSF52743">
    <property type="entry name" value="Subtilisin-like"/>
    <property type="match status" value="1"/>
</dbReference>
<sequence>MLTAGVVLGTAPAGWAKPASPVTGPLGVPTQAGSPPGTARAGAGTVTLLTGDRVTLTPSGATSIRPAKGRQHIQFLTEQHRDAVYVIPQDAQLLVRDGKLDRRLFDVRGLIRDGYHDAARNSLPLLVSYRPGVASRAAATFTTAEAEVTRELPAIGGAAVSVGKSQANKFWATIATGPQMARTDTSGGVDRIWLDGKRRVSLDRSVAQIGAPAAYQVGFTGRGVTVAVLDTGVDVEHPDLVGKVAESRNFSEAPEDSDIIGHGTHVAATVAGSGAASGGKYRGVAPDATLLSGKVCVSTSCTDSAVLAGMQWAAAEKRATLVNLSLGFTDTPEIDPLEQAVNTLTAQTGTLFVISAGNDGGEGTVSSPGSADAALTVGAVDRDEQLADFSSQGPRVGDEAIKPDITAPGVDIVAARASGTDTGTPAGDGYAAMSGTSMAAPHVAGAAALLAQQHPTWKADQLKAALVASAKPNPALTAYQQGAGRVDVARAITQTVTGNPVSISYGRPAWPHDDDEPVTRTVTYRNPGAEAITLQLGTQVTGPGGASAPAGMFQVSATQVTVPAGGQAEVTVTADTSVTSPDGQYTGRLLATAGSTVVNTPLAVDKELESYNLTVAHVDADGAVTGNYQSVLLGLDEYRHDYLYDADGTVTVRLPKGRYGLHTWLDTPRESGQERAMLALPELTLSQDTTVTFDARQAKPVQLTVPEPGAVLAAAYVAFTFPTPSGPWSVTSGVRGGLTNLSVGNAGPTAPASRFYATFAGQWGKPDDQGTINNSPYLYSVSEVVTGQVPTGFVRHYRQQDLATVQQDLRGAMRPNGEVFREVIPVHPQQTGSVTAYVQTDLPGQRVEYYNTNNVRWRAQVYFERRDDPDSWAVTETVLASAPTLYQAGQHYQERWNAAPYGPTFPDYRPTDGLTRQGDKIGANPSLFSDNAGHLGESLPDTARTALYRNGVLVGENTEPGFGEFEVPSGQANYRLEASATRSVSELGTRVEAAWTFRSGHVDGDGPVRLPAMVVRYALTLDVANAAPAGRVFDIPVTVVRQPGAPAALVRSLTVEVSYDDGRTWQNAKVCSADKGWVASVQHPGQPGYVSLRAKAVDSAGNTVTQSVIRAYRLI</sequence>
<dbReference type="Proteomes" id="UP000578819">
    <property type="component" value="Unassembled WGS sequence"/>
</dbReference>
<evidence type="ECO:0000313" key="10">
    <source>
        <dbReference type="EMBL" id="MBB4960068.1"/>
    </source>
</evidence>
<dbReference type="InterPro" id="IPR023828">
    <property type="entry name" value="Peptidase_S8_Ser-AS"/>
</dbReference>
<dbReference type="GO" id="GO:0004252">
    <property type="term" value="F:serine-type endopeptidase activity"/>
    <property type="evidence" value="ECO:0007669"/>
    <property type="project" value="UniProtKB-UniRule"/>
</dbReference>
<dbReference type="InterPro" id="IPR036852">
    <property type="entry name" value="Peptidase_S8/S53_dom_sf"/>
</dbReference>
<dbReference type="PROSITE" id="PS00136">
    <property type="entry name" value="SUBTILASE_ASP"/>
    <property type="match status" value="1"/>
</dbReference>
<dbReference type="InterPro" id="IPR013783">
    <property type="entry name" value="Ig-like_fold"/>
</dbReference>
<dbReference type="InterPro" id="IPR000209">
    <property type="entry name" value="Peptidase_S8/S53_dom"/>
</dbReference>
<dbReference type="RefSeq" id="WP_184535890.1">
    <property type="nucleotide sequence ID" value="NZ_JACHJW010000001.1"/>
</dbReference>
<dbReference type="GO" id="GO:0005975">
    <property type="term" value="P:carbohydrate metabolic process"/>
    <property type="evidence" value="ECO:0007669"/>
    <property type="project" value="UniProtKB-ARBA"/>
</dbReference>
<feature type="active site" description="Charge relay system" evidence="5 6">
    <location>
        <position position="230"/>
    </location>
</feature>
<evidence type="ECO:0000313" key="11">
    <source>
        <dbReference type="Proteomes" id="UP000578819"/>
    </source>
</evidence>
<evidence type="ECO:0000259" key="9">
    <source>
        <dbReference type="Pfam" id="PF00082"/>
    </source>
</evidence>
<keyword evidence="11" id="KW-1185">Reference proteome</keyword>
<keyword evidence="2 6" id="KW-0645">Protease</keyword>
<dbReference type="InterPro" id="IPR050131">
    <property type="entry name" value="Peptidase_S8_subtilisin-like"/>
</dbReference>
<dbReference type="PRINTS" id="PR00723">
    <property type="entry name" value="SUBTILISIN"/>
</dbReference>
<dbReference type="GO" id="GO:0006508">
    <property type="term" value="P:proteolysis"/>
    <property type="evidence" value="ECO:0007669"/>
    <property type="project" value="UniProtKB-KW"/>
</dbReference>
<dbReference type="Pfam" id="PF00082">
    <property type="entry name" value="Peptidase_S8"/>
    <property type="match status" value="1"/>
</dbReference>
<organism evidence="10 11">
    <name type="scientific">Micromonospora polyrhachis</name>
    <dbReference type="NCBI Taxonomy" id="1282883"/>
    <lineage>
        <taxon>Bacteria</taxon>
        <taxon>Bacillati</taxon>
        <taxon>Actinomycetota</taxon>
        <taxon>Actinomycetes</taxon>
        <taxon>Micromonosporales</taxon>
        <taxon>Micromonosporaceae</taxon>
        <taxon>Micromonospora</taxon>
    </lineage>
</organism>
<evidence type="ECO:0000256" key="8">
    <source>
        <dbReference type="SAM" id="MobiDB-lite"/>
    </source>
</evidence>
<dbReference type="Gene3D" id="2.60.40.650">
    <property type="match status" value="1"/>
</dbReference>
<dbReference type="PANTHER" id="PTHR43806:SF65">
    <property type="entry name" value="SERINE PROTEASE APRX"/>
    <property type="match status" value="1"/>
</dbReference>
<comment type="caution">
    <text evidence="10">The sequence shown here is derived from an EMBL/GenBank/DDBJ whole genome shotgun (WGS) entry which is preliminary data.</text>
</comment>
<evidence type="ECO:0000256" key="1">
    <source>
        <dbReference type="ARBA" id="ARBA00011073"/>
    </source>
</evidence>